<keyword evidence="2" id="KW-1185">Reference proteome</keyword>
<sequence length="275" mass="31087">MLREFFEIYCQNGGEITPLSQYLKEEQKGAAVLLGGFILDFLDKIPTLATQKNVFLLSPLNFNPNFNIKQFLYEVGCEESVLALLAEFLLQDEVIKNQSFIKELDIGYLASEINLAEEEIFEIQKSFGDNLKNTLIIGKDVVTHKNAKNIAKILALFSQSKSLEVVFLEEEKVSVLPHYEEISKIGEVGSFDGLVAYLHYEHLIKTPILKASKQFGLVGKVGNGEKIKVIFDSLEALEVEFCENKEIKGMVGILSLPKKENFCFCYQKIKLDKVM</sequence>
<dbReference type="EMBL" id="JAMOKX010000003">
    <property type="protein sequence ID" value="MCL9819433.1"/>
    <property type="molecule type" value="Genomic_DNA"/>
</dbReference>
<accession>A0ABT0TVD8</accession>
<dbReference type="RefSeq" id="WP_250604129.1">
    <property type="nucleotide sequence ID" value="NZ_JAMOKX010000003.1"/>
</dbReference>
<name>A0ABT0TVD8_9HELI</name>
<evidence type="ECO:0000313" key="1">
    <source>
        <dbReference type="EMBL" id="MCL9819433.1"/>
    </source>
</evidence>
<organism evidence="1 2">
    <name type="scientific">Helicobacter colisuis</name>
    <dbReference type="NCBI Taxonomy" id="2949739"/>
    <lineage>
        <taxon>Bacteria</taxon>
        <taxon>Pseudomonadati</taxon>
        <taxon>Campylobacterota</taxon>
        <taxon>Epsilonproteobacteria</taxon>
        <taxon>Campylobacterales</taxon>
        <taxon>Helicobacteraceae</taxon>
        <taxon>Helicobacter</taxon>
    </lineage>
</organism>
<comment type="caution">
    <text evidence="1">The sequence shown here is derived from an EMBL/GenBank/DDBJ whole genome shotgun (WGS) entry which is preliminary data.</text>
</comment>
<evidence type="ECO:0000313" key="2">
    <source>
        <dbReference type="Proteomes" id="UP001057522"/>
    </source>
</evidence>
<gene>
    <name evidence="1" type="ORF">NCR95_04510</name>
</gene>
<protein>
    <recommendedName>
        <fullName evidence="3">NADH dehydrogenase subunit F</fullName>
    </recommendedName>
</protein>
<proteinExistence type="predicted"/>
<evidence type="ECO:0008006" key="3">
    <source>
        <dbReference type="Google" id="ProtNLM"/>
    </source>
</evidence>
<dbReference type="Proteomes" id="UP001057522">
    <property type="component" value="Unassembled WGS sequence"/>
</dbReference>
<reference evidence="1" key="1">
    <citation type="submission" date="2022-06" db="EMBL/GenBank/DDBJ databases">
        <title>Helicobacter colisuis sp. nov.</title>
        <authorList>
            <person name="Papic B."/>
            <person name="Gruntar I."/>
        </authorList>
    </citation>
    <scope>NUCLEOTIDE SEQUENCE</scope>
    <source>
        <strain evidence="1">11154-15</strain>
    </source>
</reference>